<dbReference type="Proteomes" id="UP000596827">
    <property type="component" value="Unassembled WGS sequence"/>
</dbReference>
<dbReference type="EMBL" id="JACORU010000012">
    <property type="protein sequence ID" value="MBC5767659.1"/>
    <property type="molecule type" value="Genomic_DNA"/>
</dbReference>
<feature type="chain" id="PRO_5037278412" evidence="1">
    <location>
        <begin position="19"/>
        <end position="256"/>
    </location>
</feature>
<feature type="signal peptide" evidence="1">
    <location>
        <begin position="1"/>
        <end position="18"/>
    </location>
</feature>
<dbReference type="InterPro" id="IPR013783">
    <property type="entry name" value="Ig-like_fold"/>
</dbReference>
<feature type="domain" description="Pili assembly chaperone N-terminal" evidence="2">
    <location>
        <begin position="21"/>
        <end position="146"/>
    </location>
</feature>
<keyword evidence="4" id="KW-1185">Reference proteome</keyword>
<comment type="caution">
    <text evidence="3">The sequence shown here is derived from an EMBL/GenBank/DDBJ whole genome shotgun (WGS) entry which is preliminary data.</text>
</comment>
<evidence type="ECO:0000256" key="1">
    <source>
        <dbReference type="SAM" id="SignalP"/>
    </source>
</evidence>
<dbReference type="PANTHER" id="PTHR30251:SF4">
    <property type="entry name" value="SLR1668 PROTEIN"/>
    <property type="match status" value="1"/>
</dbReference>
<dbReference type="GO" id="GO:0071555">
    <property type="term" value="P:cell wall organization"/>
    <property type="evidence" value="ECO:0007669"/>
    <property type="project" value="InterPro"/>
</dbReference>
<dbReference type="InterPro" id="IPR008962">
    <property type="entry name" value="PapD-like_sf"/>
</dbReference>
<dbReference type="AlphaFoldDB" id="A0A923S4J1"/>
<dbReference type="GO" id="GO:0030288">
    <property type="term" value="C:outer membrane-bounded periplasmic space"/>
    <property type="evidence" value="ECO:0007669"/>
    <property type="project" value="InterPro"/>
</dbReference>
<dbReference type="InterPro" id="IPR050643">
    <property type="entry name" value="Periplasmic_pilus_chap"/>
</dbReference>
<name>A0A923S4J1_9BURK</name>
<reference evidence="3" key="1">
    <citation type="submission" date="2020-08" db="EMBL/GenBank/DDBJ databases">
        <title>Ramlibacter sp. GTP1 16S ribosomal RNA gene genome sequencing and assembly.</title>
        <authorList>
            <person name="Kang M."/>
        </authorList>
    </citation>
    <scope>NUCLEOTIDE SEQUENCE</scope>
    <source>
        <strain evidence="3">GTP1</strain>
    </source>
</reference>
<accession>A0A923S4J1</accession>
<sequence>MMRRAAGLLLAFAATAQGQVLIQPVVVQFAAKQKVVAVSLAMSERAAAPMQLQAQVLRWTQDSEGGAVTQPADDVLVSPAITQLHPGQRQVFRLALRNPQPAGVEKAYRLVLEDVAQVPADASGSPQAGLHIRMRYDLPVLVPPQGPPLQALQWAQCPTLGPQGARVASGPAADAYALACVRLLNAGNRRVRLHAVRVTGEGWQEDLPLKQDAPAILAGAQREFRFQLPPSSGGAIRGVQAQTTRGEVLRAEPATF</sequence>
<dbReference type="PANTHER" id="PTHR30251">
    <property type="entry name" value="PILUS ASSEMBLY CHAPERONE"/>
    <property type="match status" value="1"/>
</dbReference>
<protein>
    <submittedName>
        <fullName evidence="3">Molecular chaperone</fullName>
    </submittedName>
</protein>
<proteinExistence type="predicted"/>
<gene>
    <name evidence="3" type="ORF">H8R02_24550</name>
</gene>
<evidence type="ECO:0000313" key="3">
    <source>
        <dbReference type="EMBL" id="MBC5767659.1"/>
    </source>
</evidence>
<dbReference type="SUPFAM" id="SSF49354">
    <property type="entry name" value="PapD-like"/>
    <property type="match status" value="1"/>
</dbReference>
<dbReference type="InterPro" id="IPR016147">
    <property type="entry name" value="Pili_assmbl_chaperone_N"/>
</dbReference>
<organism evidence="3 4">
    <name type="scientific">Ramlibacter albus</name>
    <dbReference type="NCBI Taxonomy" id="2079448"/>
    <lineage>
        <taxon>Bacteria</taxon>
        <taxon>Pseudomonadati</taxon>
        <taxon>Pseudomonadota</taxon>
        <taxon>Betaproteobacteria</taxon>
        <taxon>Burkholderiales</taxon>
        <taxon>Comamonadaceae</taxon>
        <taxon>Ramlibacter</taxon>
    </lineage>
</organism>
<dbReference type="RefSeq" id="WP_187084151.1">
    <property type="nucleotide sequence ID" value="NZ_JACORU010000012.1"/>
</dbReference>
<evidence type="ECO:0000259" key="2">
    <source>
        <dbReference type="Pfam" id="PF00345"/>
    </source>
</evidence>
<evidence type="ECO:0000313" key="4">
    <source>
        <dbReference type="Proteomes" id="UP000596827"/>
    </source>
</evidence>
<dbReference type="Pfam" id="PF00345">
    <property type="entry name" value="PapD_N"/>
    <property type="match status" value="1"/>
</dbReference>
<dbReference type="Gene3D" id="2.60.40.10">
    <property type="entry name" value="Immunoglobulins"/>
    <property type="match status" value="1"/>
</dbReference>
<keyword evidence="1" id="KW-0732">Signal</keyword>